<dbReference type="InterPro" id="IPR016156">
    <property type="entry name" value="FAD/NAD-linked_Rdtase_dimer_sf"/>
</dbReference>
<evidence type="ECO:0000259" key="12">
    <source>
        <dbReference type="Pfam" id="PF07992"/>
    </source>
</evidence>
<dbReference type="EC" id="1.8.1.4" evidence="3"/>
<gene>
    <name evidence="13" type="ORF">UFOPK2171_00167</name>
    <name evidence="14" type="ORF">UFOPK2237_00028</name>
</gene>
<proteinExistence type="inferred from homology"/>
<sequence>MVVGEMPSSVDLLVIGGGPGGYVAAIAAAQLGRQVVLVDAQGEAGLGGVCVNVGCIPSKALIGLAHATHDISGWGKRGLKVTGEPTVDMKEFQTWKTEVVTGLNGGVRQLLKTTGVDVRQGFFRFTRKDQGVLEFGDAPPTHIQFKNCIIATGSRPTVIPGLPRDGKRILDSSDVLELDVLPKSIAVVGGGYIGVELGTALAQLGSKVIMIEAAERLLPALPSTLVAPVARRLGELGVDVRVNTKVVSDNGKSLTVTTDGSESAIDVDYVVVAIGRTPNTDDIGLEVIGIKPNARGILEVGPDLLVTPKIAAIGDITPGPALAHKASAEAHVAAEVLSGHDAKFDPTAIPAVVFSDPEIAMTGLTVDEAKEAGYQAVGSMFPMAASGRAYTLGEKAGFAQLVHTPEGVVLGAQIVGPHASEYIAEVTLAIEMGASLQDLADTIHPHPSMSETLPEAARVGLGFPIHVSPKRQRNT</sequence>
<dbReference type="FunFam" id="3.30.390.30:FF:000001">
    <property type="entry name" value="Dihydrolipoyl dehydrogenase"/>
    <property type="match status" value="1"/>
</dbReference>
<name>A0A6J6K1F9_9ZZZZ</name>
<dbReference type="InterPro" id="IPR036188">
    <property type="entry name" value="FAD/NAD-bd_sf"/>
</dbReference>
<dbReference type="NCBIfam" id="TIGR01350">
    <property type="entry name" value="lipoamide_DH"/>
    <property type="match status" value="1"/>
</dbReference>
<evidence type="ECO:0000256" key="7">
    <source>
        <dbReference type="ARBA" id="ARBA00023027"/>
    </source>
</evidence>
<reference evidence="13" key="1">
    <citation type="submission" date="2020-05" db="EMBL/GenBank/DDBJ databases">
        <authorList>
            <person name="Chiriac C."/>
            <person name="Salcher M."/>
            <person name="Ghai R."/>
            <person name="Kavagutti S V."/>
        </authorList>
    </citation>
    <scope>NUCLEOTIDE SEQUENCE</scope>
</reference>
<dbReference type="InterPro" id="IPR004099">
    <property type="entry name" value="Pyr_nucl-diS_OxRdtase_dimer"/>
</dbReference>
<feature type="domain" description="FAD/NAD(P)-binding" evidence="12">
    <location>
        <begin position="11"/>
        <end position="330"/>
    </location>
</feature>
<dbReference type="Gene3D" id="3.50.50.60">
    <property type="entry name" value="FAD/NAD(P)-binding domain"/>
    <property type="match status" value="2"/>
</dbReference>
<comment type="cofactor">
    <cofactor evidence="1">
        <name>FAD</name>
        <dbReference type="ChEBI" id="CHEBI:57692"/>
    </cofactor>
</comment>
<organism evidence="13">
    <name type="scientific">freshwater metagenome</name>
    <dbReference type="NCBI Taxonomy" id="449393"/>
    <lineage>
        <taxon>unclassified sequences</taxon>
        <taxon>metagenomes</taxon>
        <taxon>ecological metagenomes</taxon>
    </lineage>
</organism>
<dbReference type="InterPro" id="IPR006258">
    <property type="entry name" value="Lipoamide_DH"/>
</dbReference>
<evidence type="ECO:0000256" key="10">
    <source>
        <dbReference type="ARBA" id="ARBA00049187"/>
    </source>
</evidence>
<dbReference type="SUPFAM" id="SSF55424">
    <property type="entry name" value="FAD/NAD-linked reductases, dimerisation (C-terminal) domain"/>
    <property type="match status" value="1"/>
</dbReference>
<dbReference type="Gene3D" id="3.30.390.30">
    <property type="match status" value="1"/>
</dbReference>
<dbReference type="AlphaFoldDB" id="A0A6J6K1F9"/>
<evidence type="ECO:0000313" key="13">
    <source>
        <dbReference type="EMBL" id="CAB4642344.1"/>
    </source>
</evidence>
<dbReference type="InterPro" id="IPR023753">
    <property type="entry name" value="FAD/NAD-binding_dom"/>
</dbReference>
<keyword evidence="9" id="KW-0676">Redox-active center</keyword>
<dbReference type="GO" id="GO:0006103">
    <property type="term" value="P:2-oxoglutarate metabolic process"/>
    <property type="evidence" value="ECO:0007669"/>
    <property type="project" value="TreeGrafter"/>
</dbReference>
<keyword evidence="5" id="KW-0274">FAD</keyword>
<dbReference type="Pfam" id="PF07992">
    <property type="entry name" value="Pyr_redox_2"/>
    <property type="match status" value="1"/>
</dbReference>
<dbReference type="InterPro" id="IPR050151">
    <property type="entry name" value="Class-I_Pyr_Nuc-Dis_Oxidored"/>
</dbReference>
<keyword evidence="6" id="KW-0560">Oxidoreductase</keyword>
<evidence type="ECO:0000256" key="2">
    <source>
        <dbReference type="ARBA" id="ARBA00007532"/>
    </source>
</evidence>
<dbReference type="GO" id="GO:0050660">
    <property type="term" value="F:flavin adenine dinucleotide binding"/>
    <property type="evidence" value="ECO:0007669"/>
    <property type="project" value="InterPro"/>
</dbReference>
<keyword evidence="7" id="KW-0520">NAD</keyword>
<dbReference type="PANTHER" id="PTHR22912">
    <property type="entry name" value="DISULFIDE OXIDOREDUCTASE"/>
    <property type="match status" value="1"/>
</dbReference>
<feature type="domain" description="Pyridine nucleotide-disulphide oxidoreductase dimerisation" evidence="11">
    <location>
        <begin position="349"/>
        <end position="457"/>
    </location>
</feature>
<accession>A0A6J6K1F9</accession>
<keyword evidence="4" id="KW-0285">Flavoprotein</keyword>
<evidence type="ECO:0000259" key="11">
    <source>
        <dbReference type="Pfam" id="PF02852"/>
    </source>
</evidence>
<dbReference type="GO" id="GO:0004148">
    <property type="term" value="F:dihydrolipoyl dehydrogenase (NADH) activity"/>
    <property type="evidence" value="ECO:0007669"/>
    <property type="project" value="UniProtKB-EC"/>
</dbReference>
<dbReference type="PIRSF" id="PIRSF000350">
    <property type="entry name" value="Mercury_reductase_MerA"/>
    <property type="match status" value="1"/>
</dbReference>
<dbReference type="InterPro" id="IPR012999">
    <property type="entry name" value="Pyr_OxRdtase_I_AS"/>
</dbReference>
<evidence type="ECO:0000256" key="6">
    <source>
        <dbReference type="ARBA" id="ARBA00023002"/>
    </source>
</evidence>
<dbReference type="SUPFAM" id="SSF51905">
    <property type="entry name" value="FAD/NAD(P)-binding domain"/>
    <property type="match status" value="1"/>
</dbReference>
<evidence type="ECO:0000256" key="3">
    <source>
        <dbReference type="ARBA" id="ARBA00012608"/>
    </source>
</evidence>
<evidence type="ECO:0000313" key="14">
    <source>
        <dbReference type="EMBL" id="CAB4642831.1"/>
    </source>
</evidence>
<comment type="similarity">
    <text evidence="2">Belongs to the class-I pyridine nucleotide-disulfide oxidoreductase family.</text>
</comment>
<dbReference type="Pfam" id="PF02852">
    <property type="entry name" value="Pyr_redox_dim"/>
    <property type="match status" value="1"/>
</dbReference>
<evidence type="ECO:0000256" key="9">
    <source>
        <dbReference type="ARBA" id="ARBA00023284"/>
    </source>
</evidence>
<comment type="catalytic activity">
    <reaction evidence="10">
        <text>N(6)-[(R)-dihydrolipoyl]-L-lysyl-[protein] + NAD(+) = N(6)-[(R)-lipoyl]-L-lysyl-[protein] + NADH + H(+)</text>
        <dbReference type="Rhea" id="RHEA:15045"/>
        <dbReference type="Rhea" id="RHEA-COMP:10474"/>
        <dbReference type="Rhea" id="RHEA-COMP:10475"/>
        <dbReference type="ChEBI" id="CHEBI:15378"/>
        <dbReference type="ChEBI" id="CHEBI:57540"/>
        <dbReference type="ChEBI" id="CHEBI:57945"/>
        <dbReference type="ChEBI" id="CHEBI:83099"/>
        <dbReference type="ChEBI" id="CHEBI:83100"/>
        <dbReference type="EC" id="1.8.1.4"/>
    </reaction>
</comment>
<dbReference type="EMBL" id="CAEZWD010000009">
    <property type="protein sequence ID" value="CAB4642344.1"/>
    <property type="molecule type" value="Genomic_DNA"/>
</dbReference>
<dbReference type="PROSITE" id="PS00076">
    <property type="entry name" value="PYRIDINE_REDOX_1"/>
    <property type="match status" value="1"/>
</dbReference>
<evidence type="ECO:0000256" key="8">
    <source>
        <dbReference type="ARBA" id="ARBA00023157"/>
    </source>
</evidence>
<protein>
    <recommendedName>
        <fullName evidence="3">dihydrolipoyl dehydrogenase</fullName>
        <ecNumber evidence="3">1.8.1.4</ecNumber>
    </recommendedName>
</protein>
<evidence type="ECO:0000256" key="5">
    <source>
        <dbReference type="ARBA" id="ARBA00022827"/>
    </source>
</evidence>
<dbReference type="InterPro" id="IPR001100">
    <property type="entry name" value="Pyr_nuc-diS_OxRdtase"/>
</dbReference>
<evidence type="ECO:0000256" key="4">
    <source>
        <dbReference type="ARBA" id="ARBA00022630"/>
    </source>
</evidence>
<dbReference type="PRINTS" id="PR00368">
    <property type="entry name" value="FADPNR"/>
</dbReference>
<dbReference type="EMBL" id="CAEZWI010000002">
    <property type="protein sequence ID" value="CAB4642831.1"/>
    <property type="molecule type" value="Genomic_DNA"/>
</dbReference>
<keyword evidence="8" id="KW-1015">Disulfide bond</keyword>
<dbReference type="PANTHER" id="PTHR22912:SF160">
    <property type="entry name" value="DIHYDROLIPOYL DEHYDROGENASE"/>
    <property type="match status" value="1"/>
</dbReference>
<evidence type="ECO:0000256" key="1">
    <source>
        <dbReference type="ARBA" id="ARBA00001974"/>
    </source>
</evidence>
<dbReference type="PRINTS" id="PR00411">
    <property type="entry name" value="PNDRDTASEI"/>
</dbReference>